<comment type="caution">
    <text evidence="1">The sequence shown here is derived from an EMBL/GenBank/DDBJ whole genome shotgun (WGS) entry which is preliminary data.</text>
</comment>
<dbReference type="SMART" id="SM00367">
    <property type="entry name" value="LRR_CC"/>
    <property type="match status" value="8"/>
</dbReference>
<dbReference type="PANTHER" id="PTHR13318:SF190">
    <property type="entry name" value="PARTNER OF PAIRED, ISOFORM B"/>
    <property type="match status" value="1"/>
</dbReference>
<dbReference type="GO" id="GO:0019005">
    <property type="term" value="C:SCF ubiquitin ligase complex"/>
    <property type="evidence" value="ECO:0007669"/>
    <property type="project" value="TreeGrafter"/>
</dbReference>
<dbReference type="InterPro" id="IPR006553">
    <property type="entry name" value="Leu-rich_rpt_Cys-con_subtyp"/>
</dbReference>
<reference evidence="1 2" key="1">
    <citation type="submission" date="2022-01" db="EMBL/GenBank/DDBJ databases">
        <authorList>
            <person name="Xiong W."/>
            <person name="Schranz E."/>
        </authorList>
    </citation>
    <scope>NUCLEOTIDE SEQUENCE [LARGE SCALE GENOMIC DNA]</scope>
</reference>
<evidence type="ECO:0008006" key="3">
    <source>
        <dbReference type="Google" id="ProtNLM"/>
    </source>
</evidence>
<dbReference type="GO" id="GO:0031146">
    <property type="term" value="P:SCF-dependent proteasomal ubiquitin-dependent protein catabolic process"/>
    <property type="evidence" value="ECO:0007669"/>
    <property type="project" value="TreeGrafter"/>
</dbReference>
<organism evidence="1 2">
    <name type="scientific">Lactuca virosa</name>
    <dbReference type="NCBI Taxonomy" id="75947"/>
    <lineage>
        <taxon>Eukaryota</taxon>
        <taxon>Viridiplantae</taxon>
        <taxon>Streptophyta</taxon>
        <taxon>Embryophyta</taxon>
        <taxon>Tracheophyta</taxon>
        <taxon>Spermatophyta</taxon>
        <taxon>Magnoliopsida</taxon>
        <taxon>eudicotyledons</taxon>
        <taxon>Gunneridae</taxon>
        <taxon>Pentapetalae</taxon>
        <taxon>asterids</taxon>
        <taxon>campanulids</taxon>
        <taxon>Asterales</taxon>
        <taxon>Asteraceae</taxon>
        <taxon>Cichorioideae</taxon>
        <taxon>Cichorieae</taxon>
        <taxon>Lactucinae</taxon>
        <taxon>Lactuca</taxon>
    </lineage>
</organism>
<name>A0AAU9M597_9ASTR</name>
<accession>A0AAU9M597</accession>
<dbReference type="SUPFAM" id="SSF52047">
    <property type="entry name" value="RNI-like"/>
    <property type="match status" value="2"/>
</dbReference>
<dbReference type="Proteomes" id="UP001157418">
    <property type="component" value="Unassembled WGS sequence"/>
</dbReference>
<sequence>MDQICCYTLFYSYNCLDDGGFDPIPLKLDQKMAQSYEELPEEIWELILDGLGDDRHSELESLSLVCKRLLALTNRLRLRFTIVDQTYFIHGTISPLIHRFRHLKTLDLSKLKHGYLETALHEVARSSVALNLEILDISNHDSIPIEGLKELGLSNRKIKVLRCANVIKLRDEDLISIAKFHPDLEELDVSFPRHKFTISAFRNHSISELMITDEGIQGLSSGLKNLTKINISMNHLLTDNSLSYLSLNCLRLQEVSFIDCTMITMEGVRFMLHKSPNITSISMRLISNLHRYSSLFINPTTSGKTLSSLHFKDSDISYEFLEAITKSQIQLKSISLSNCKGYTIDGIWNLLYRYQSLEFLDLSKNDSLSDTSITGLSHYLHHLITIKLNFCKLTSKSLFTLIKNCPSLEDIEMKNTDLGKEEEEDTVMGIVIHPNSSIRFLNLSGNANLTDKCLIKIASLCPNLKLLDVSSCSRITSSIDEVLKVCPEIIHLGIEDCLGVKNIGLNNEPLRLKKVYMGKSGVNDEGLVGIGVRCNELVKIDMRGCFHVTTSAVKYVVKKCEKLKEINMMGCPNLHVYMVDWMVFSRPSLRKLVPPSYAVTSEHQRKLLLRHGCQICDK</sequence>
<evidence type="ECO:0000313" key="2">
    <source>
        <dbReference type="Proteomes" id="UP001157418"/>
    </source>
</evidence>
<evidence type="ECO:0000313" key="1">
    <source>
        <dbReference type="EMBL" id="CAH1423024.1"/>
    </source>
</evidence>
<protein>
    <recommendedName>
        <fullName evidence="3">F-box domain-containing protein</fullName>
    </recommendedName>
</protein>
<dbReference type="InterPro" id="IPR032675">
    <property type="entry name" value="LRR_dom_sf"/>
</dbReference>
<keyword evidence="2" id="KW-1185">Reference proteome</keyword>
<dbReference type="Gene3D" id="3.80.10.10">
    <property type="entry name" value="Ribonuclease Inhibitor"/>
    <property type="match status" value="3"/>
</dbReference>
<gene>
    <name evidence="1" type="ORF">LVIROSA_LOCUS10320</name>
</gene>
<dbReference type="EMBL" id="CAKMRJ010001112">
    <property type="protein sequence ID" value="CAH1423024.1"/>
    <property type="molecule type" value="Genomic_DNA"/>
</dbReference>
<dbReference type="PANTHER" id="PTHR13318">
    <property type="entry name" value="PARTNER OF PAIRED, ISOFORM B-RELATED"/>
    <property type="match status" value="1"/>
</dbReference>
<dbReference type="AlphaFoldDB" id="A0AAU9M597"/>
<proteinExistence type="predicted"/>